<dbReference type="eggNOG" id="COG0251">
    <property type="taxonomic scope" value="Bacteria"/>
</dbReference>
<dbReference type="InterPro" id="IPR006175">
    <property type="entry name" value="YjgF/YER057c/UK114"/>
</dbReference>
<protein>
    <submittedName>
        <fullName evidence="1">Cytochrome C2</fullName>
    </submittedName>
</protein>
<dbReference type="RefSeq" id="WP_086639235.1">
    <property type="nucleotide sequence ID" value="NZ_JOPJ01000014.1"/>
</dbReference>
<name>A0A252BU43_9PROT</name>
<keyword evidence="2" id="KW-1185">Reference proteome</keyword>
<dbReference type="InterPro" id="IPR035959">
    <property type="entry name" value="RutC-like_sf"/>
</dbReference>
<dbReference type="Proteomes" id="UP000194931">
    <property type="component" value="Unassembled WGS sequence"/>
</dbReference>
<proteinExistence type="predicted"/>
<organism evidence="1 2">
    <name type="scientific">Acetobacter okinawensis</name>
    <dbReference type="NCBI Taxonomy" id="1076594"/>
    <lineage>
        <taxon>Bacteria</taxon>
        <taxon>Pseudomonadati</taxon>
        <taxon>Pseudomonadota</taxon>
        <taxon>Alphaproteobacteria</taxon>
        <taxon>Acetobacterales</taxon>
        <taxon>Acetobacteraceae</taxon>
        <taxon>Acetobacter</taxon>
    </lineage>
</organism>
<dbReference type="PANTHER" id="PTHR47328:SF1">
    <property type="entry name" value="RUTC FAMILY PROTEIN YOAB"/>
    <property type="match status" value="1"/>
</dbReference>
<dbReference type="OrthoDB" id="9803101at2"/>
<dbReference type="SUPFAM" id="SSF55298">
    <property type="entry name" value="YjgF-like"/>
    <property type="match status" value="1"/>
</dbReference>
<dbReference type="STRING" id="1236501.GCA_000613865_02093"/>
<evidence type="ECO:0000313" key="1">
    <source>
        <dbReference type="EMBL" id="OUJ12475.1"/>
    </source>
</evidence>
<dbReference type="AlphaFoldDB" id="A0A252BU43"/>
<evidence type="ECO:0000313" key="2">
    <source>
        <dbReference type="Proteomes" id="UP000194931"/>
    </source>
</evidence>
<dbReference type="InterPro" id="IPR035709">
    <property type="entry name" value="YoaB-like"/>
</dbReference>
<comment type="caution">
    <text evidence="1">The sequence shown here is derived from an EMBL/GenBank/DDBJ whole genome shotgun (WGS) entry which is preliminary data.</text>
</comment>
<dbReference type="CDD" id="cd06150">
    <property type="entry name" value="YjgF_YER057c_UK114_like_2"/>
    <property type="match status" value="1"/>
</dbReference>
<accession>A0A252BU43</accession>
<dbReference type="EMBL" id="JOPJ01000014">
    <property type="protein sequence ID" value="OUJ12475.1"/>
    <property type="molecule type" value="Genomic_DNA"/>
</dbReference>
<dbReference type="Pfam" id="PF01042">
    <property type="entry name" value="Ribonuc_L-PSP"/>
    <property type="match status" value="1"/>
</dbReference>
<dbReference type="Gene3D" id="3.30.1330.40">
    <property type="entry name" value="RutC-like"/>
    <property type="match status" value="1"/>
</dbReference>
<gene>
    <name evidence="1" type="ORF">HK26_01985</name>
</gene>
<reference evidence="2" key="1">
    <citation type="submission" date="2014-06" db="EMBL/GenBank/DDBJ databases">
        <authorList>
            <person name="Winans N.J."/>
            <person name="Newell P.D."/>
            <person name="Douglas A.E."/>
        </authorList>
    </citation>
    <scope>NUCLEOTIDE SEQUENCE [LARGE SCALE GENOMIC DNA]</scope>
</reference>
<sequence>MSDITYIDTNHRRSRAVVAGGTVYIAGHTGQDRTKDAAGQAKDILAAIEALLEQAGSGKDRLLNVTIMLACMDDFNAVNEVYDQWIVAGKAPARCCSEVKLAFPDILVEVTAIAQLR</sequence>
<dbReference type="PANTHER" id="PTHR47328">
    <property type="match status" value="1"/>
</dbReference>